<keyword evidence="3" id="KW-1185">Reference proteome</keyword>
<keyword evidence="1" id="KW-0812">Transmembrane</keyword>
<feature type="transmembrane region" description="Helical" evidence="1">
    <location>
        <begin position="90"/>
        <end position="109"/>
    </location>
</feature>
<evidence type="ECO:0000313" key="3">
    <source>
        <dbReference type="Proteomes" id="UP000639010"/>
    </source>
</evidence>
<dbReference type="Proteomes" id="UP000639010">
    <property type="component" value="Unassembled WGS sequence"/>
</dbReference>
<feature type="transmembrane region" description="Helical" evidence="1">
    <location>
        <begin position="66"/>
        <end position="84"/>
    </location>
</feature>
<proteinExistence type="predicted"/>
<keyword evidence="1" id="KW-1133">Transmembrane helix</keyword>
<dbReference type="RefSeq" id="WP_192624834.1">
    <property type="nucleotide sequence ID" value="NZ_JADBGG010000041.1"/>
</dbReference>
<dbReference type="EMBL" id="JADBGG010000041">
    <property type="protein sequence ID" value="MBE1427011.1"/>
    <property type="molecule type" value="Genomic_DNA"/>
</dbReference>
<name>A0ABR9H8F7_9BACT</name>
<evidence type="ECO:0000313" key="2">
    <source>
        <dbReference type="EMBL" id="MBE1427011.1"/>
    </source>
</evidence>
<organism evidence="2 3">
    <name type="scientific">Desulfomicrobium macestii</name>
    <dbReference type="NCBI Taxonomy" id="90731"/>
    <lineage>
        <taxon>Bacteria</taxon>
        <taxon>Pseudomonadati</taxon>
        <taxon>Thermodesulfobacteriota</taxon>
        <taxon>Desulfovibrionia</taxon>
        <taxon>Desulfovibrionales</taxon>
        <taxon>Desulfomicrobiaceae</taxon>
        <taxon>Desulfomicrobium</taxon>
    </lineage>
</organism>
<protein>
    <submittedName>
        <fullName evidence="2">ABC-type transport system involved in cytochrome bd biosynthesis fused ATPase/permease subunit</fullName>
    </submittedName>
</protein>
<sequence length="126" mass="14154">MDILGLKYLTRNAFKYLRGTARETRVLSSSVKIIKQNIKNEGDDAYDYSEQQYRADIKRLHKNATVSQYIFMSVMAACVAGVMYCLSIDSMSGAGACLAWAVVFGMYTLRTANDVEKMSNAIARRE</sequence>
<gene>
    <name evidence="2" type="ORF">H4684_003695</name>
</gene>
<evidence type="ECO:0000256" key="1">
    <source>
        <dbReference type="SAM" id="Phobius"/>
    </source>
</evidence>
<comment type="caution">
    <text evidence="2">The sequence shown here is derived from an EMBL/GenBank/DDBJ whole genome shotgun (WGS) entry which is preliminary data.</text>
</comment>
<keyword evidence="1" id="KW-0472">Membrane</keyword>
<reference evidence="2 3" key="1">
    <citation type="submission" date="2020-10" db="EMBL/GenBank/DDBJ databases">
        <title>Genomic Encyclopedia of Type Strains, Phase IV (KMG-IV): sequencing the most valuable type-strain genomes for metagenomic binning, comparative biology and taxonomic classification.</title>
        <authorList>
            <person name="Goeker M."/>
        </authorList>
    </citation>
    <scope>NUCLEOTIDE SEQUENCE [LARGE SCALE GENOMIC DNA]</scope>
    <source>
        <strain evidence="2 3">DSM 4194</strain>
    </source>
</reference>
<accession>A0ABR9H8F7</accession>